<feature type="transmembrane region" description="Helical" evidence="11">
    <location>
        <begin position="419"/>
        <end position="440"/>
    </location>
</feature>
<dbReference type="PANTHER" id="PTHR42837">
    <property type="entry name" value="REGULATOR OF SIGMA-E PROTEASE RSEP"/>
    <property type="match status" value="1"/>
</dbReference>
<evidence type="ECO:0000256" key="1">
    <source>
        <dbReference type="ARBA" id="ARBA00001947"/>
    </source>
</evidence>
<proteinExistence type="inferred from homology"/>
<sequence length="446" mass="48858">MDMLYTLFATLIALGLLVTVHEWGHFWVARRCGVRVLRFSVGFGTPLVRWYDRQGTEFVIAAIPLGGYVRMLDEREAPVQPELLNQAFNRKSVAQRFSIVAAGPLVNFALAVVLFWVLALMGSQQVKPIIGGLAAGSLAEQAGLQIGQELIAVDGKAVTSWGAVNLRLVERLGETGTLVIKVLDSNAREWDYQIKLNAWLRNVEEPDPLEQLGLIPWRPAVEPVIAELDAQGPAQQAGVQLGDRVLRLNDQPIEGWYQLVQQVQSLPGRRIELHLDRAGQQLTIPLTLDKRDDGRGYLGAGAQPVDWPQDMLRELNFGPLEAVAEAVRRTWSMSVLTLDSLKKMLLGELSVKNLSGPITIAKVAGASAQSGLGSFLNFLAYLSISLGVLNLLPIPVLDGGHLLFYAIEGVRGRPLSDRVQGWGMQIGIGLMFGLMLLALFNDIGRL</sequence>
<evidence type="ECO:0000313" key="14">
    <source>
        <dbReference type="Proteomes" id="UP000319627"/>
    </source>
</evidence>
<feature type="transmembrane region" description="Helical" evidence="11">
    <location>
        <begin position="97"/>
        <end position="119"/>
    </location>
</feature>
<evidence type="ECO:0000256" key="6">
    <source>
        <dbReference type="ARBA" id="ARBA00022801"/>
    </source>
</evidence>
<evidence type="ECO:0000256" key="8">
    <source>
        <dbReference type="ARBA" id="ARBA00022989"/>
    </source>
</evidence>
<feature type="transmembrane region" description="Helical" evidence="11">
    <location>
        <begin position="6"/>
        <end position="28"/>
    </location>
</feature>
<evidence type="ECO:0000256" key="9">
    <source>
        <dbReference type="ARBA" id="ARBA00023049"/>
    </source>
</evidence>
<dbReference type="CDD" id="cd06163">
    <property type="entry name" value="S2P-M50_PDZ_RseP-like"/>
    <property type="match status" value="2"/>
</dbReference>
<comment type="similarity">
    <text evidence="3 11">Belongs to the peptidase M50B family.</text>
</comment>
<keyword evidence="9 11" id="KW-0482">Metalloprotease</keyword>
<dbReference type="RefSeq" id="WP_144571753.1">
    <property type="nucleotide sequence ID" value="NZ_VLKG01000007.1"/>
</dbReference>
<keyword evidence="6 11" id="KW-0378">Hydrolase</keyword>
<dbReference type="Pfam" id="PF02163">
    <property type="entry name" value="Peptidase_M50"/>
    <property type="match status" value="1"/>
</dbReference>
<dbReference type="GO" id="GO:0006508">
    <property type="term" value="P:proteolysis"/>
    <property type="evidence" value="ECO:0007669"/>
    <property type="project" value="UniProtKB-KW"/>
</dbReference>
<dbReference type="OrthoDB" id="9782003at2"/>
<evidence type="ECO:0000256" key="3">
    <source>
        <dbReference type="ARBA" id="ARBA00007931"/>
    </source>
</evidence>
<accession>A0A562I1X6</accession>
<reference evidence="13 14" key="1">
    <citation type="submission" date="2019-07" db="EMBL/GenBank/DDBJ databases">
        <title>Genomic Encyclopedia of Type Strains, Phase I: the one thousand microbial genomes (KMG-I) project.</title>
        <authorList>
            <person name="Kyrpides N."/>
        </authorList>
    </citation>
    <scope>NUCLEOTIDE SEQUENCE [LARGE SCALE GENOMIC DNA]</scope>
    <source>
        <strain evidence="13 14">DSM 375</strain>
    </source>
</reference>
<dbReference type="Proteomes" id="UP000319627">
    <property type="component" value="Unassembled WGS sequence"/>
</dbReference>
<evidence type="ECO:0000256" key="10">
    <source>
        <dbReference type="ARBA" id="ARBA00023136"/>
    </source>
</evidence>
<comment type="caution">
    <text evidence="13">The sequence shown here is derived from an EMBL/GenBank/DDBJ whole genome shotgun (WGS) entry which is preliminary data.</text>
</comment>
<dbReference type="InterPro" id="IPR001478">
    <property type="entry name" value="PDZ"/>
</dbReference>
<dbReference type="InterPro" id="IPR008915">
    <property type="entry name" value="Peptidase_M50"/>
</dbReference>
<evidence type="ECO:0000256" key="4">
    <source>
        <dbReference type="ARBA" id="ARBA00022670"/>
    </source>
</evidence>
<keyword evidence="8 11" id="KW-1133">Transmembrane helix</keyword>
<dbReference type="EMBL" id="VLKG01000007">
    <property type="protein sequence ID" value="TWH64704.1"/>
    <property type="molecule type" value="Genomic_DNA"/>
</dbReference>
<dbReference type="InterPro" id="IPR041489">
    <property type="entry name" value="PDZ_6"/>
</dbReference>
<feature type="domain" description="PDZ" evidence="12">
    <location>
        <begin position="224"/>
        <end position="290"/>
    </location>
</feature>
<dbReference type="AlphaFoldDB" id="A0A562I1X6"/>
<evidence type="ECO:0000256" key="11">
    <source>
        <dbReference type="RuleBase" id="RU362031"/>
    </source>
</evidence>
<dbReference type="GO" id="GO:0004222">
    <property type="term" value="F:metalloendopeptidase activity"/>
    <property type="evidence" value="ECO:0007669"/>
    <property type="project" value="InterPro"/>
</dbReference>
<keyword evidence="10 11" id="KW-0472">Membrane</keyword>
<dbReference type="GO" id="GO:0046872">
    <property type="term" value="F:metal ion binding"/>
    <property type="evidence" value="ECO:0007669"/>
    <property type="project" value="UniProtKB-KW"/>
</dbReference>
<dbReference type="EC" id="3.4.24.-" evidence="11"/>
<keyword evidence="11" id="KW-0479">Metal-binding</keyword>
<evidence type="ECO:0000256" key="2">
    <source>
        <dbReference type="ARBA" id="ARBA00004141"/>
    </source>
</evidence>
<comment type="cofactor">
    <cofactor evidence="1 11">
        <name>Zn(2+)</name>
        <dbReference type="ChEBI" id="CHEBI:29105"/>
    </cofactor>
</comment>
<protein>
    <recommendedName>
        <fullName evidence="11">Zinc metalloprotease</fullName>
        <ecNumber evidence="11">3.4.24.-</ecNumber>
    </recommendedName>
</protein>
<gene>
    <name evidence="13" type="ORF">LX59_02050</name>
</gene>
<comment type="subcellular location">
    <subcellularLocation>
        <location evidence="2">Membrane</location>
        <topology evidence="2">Multi-pass membrane protein</topology>
    </subcellularLocation>
</comment>
<dbReference type="GO" id="GO:0016020">
    <property type="term" value="C:membrane"/>
    <property type="evidence" value="ECO:0007669"/>
    <property type="project" value="UniProtKB-SubCell"/>
</dbReference>
<evidence type="ECO:0000313" key="13">
    <source>
        <dbReference type="EMBL" id="TWH64704.1"/>
    </source>
</evidence>
<dbReference type="Pfam" id="PF17820">
    <property type="entry name" value="PDZ_6"/>
    <property type="match status" value="1"/>
</dbReference>
<keyword evidence="14" id="KW-1185">Reference proteome</keyword>
<feature type="transmembrane region" description="Helical" evidence="11">
    <location>
        <begin position="378"/>
        <end position="407"/>
    </location>
</feature>
<keyword evidence="5 11" id="KW-0812">Transmembrane</keyword>
<dbReference type="PANTHER" id="PTHR42837:SF2">
    <property type="entry name" value="MEMBRANE METALLOPROTEASE ARASP2, CHLOROPLASTIC-RELATED"/>
    <property type="match status" value="1"/>
</dbReference>
<evidence type="ECO:0000256" key="5">
    <source>
        <dbReference type="ARBA" id="ARBA00022692"/>
    </source>
</evidence>
<dbReference type="SMART" id="SM00228">
    <property type="entry name" value="PDZ"/>
    <property type="match status" value="2"/>
</dbReference>
<organism evidence="13 14">
    <name type="scientific">Azomonas agilis</name>
    <dbReference type="NCBI Taxonomy" id="116849"/>
    <lineage>
        <taxon>Bacteria</taxon>
        <taxon>Pseudomonadati</taxon>
        <taxon>Pseudomonadota</taxon>
        <taxon>Gammaproteobacteria</taxon>
        <taxon>Pseudomonadales</taxon>
        <taxon>Pseudomonadaceae</taxon>
        <taxon>Azomonas</taxon>
    </lineage>
</organism>
<name>A0A562I1X6_9GAMM</name>
<dbReference type="CDD" id="cd23081">
    <property type="entry name" value="cpPDZ_EcRseP-like"/>
    <property type="match status" value="1"/>
</dbReference>
<dbReference type="NCBIfam" id="TIGR00054">
    <property type="entry name" value="RIP metalloprotease RseP"/>
    <property type="match status" value="1"/>
</dbReference>
<keyword evidence="7 11" id="KW-0862">Zinc</keyword>
<dbReference type="InterPro" id="IPR036034">
    <property type="entry name" value="PDZ_sf"/>
</dbReference>
<evidence type="ECO:0000259" key="12">
    <source>
        <dbReference type="PROSITE" id="PS50106"/>
    </source>
</evidence>
<dbReference type="Gene3D" id="2.30.42.10">
    <property type="match status" value="2"/>
</dbReference>
<dbReference type="InterPro" id="IPR004387">
    <property type="entry name" value="Pept_M50_Zn"/>
</dbReference>
<dbReference type="SUPFAM" id="SSF50156">
    <property type="entry name" value="PDZ domain-like"/>
    <property type="match status" value="2"/>
</dbReference>
<dbReference type="PROSITE" id="PS50106">
    <property type="entry name" value="PDZ"/>
    <property type="match status" value="1"/>
</dbReference>
<keyword evidence="4 13" id="KW-0645">Protease</keyword>
<evidence type="ECO:0000256" key="7">
    <source>
        <dbReference type="ARBA" id="ARBA00022833"/>
    </source>
</evidence>